<comment type="subcellular location">
    <subcellularLocation>
        <location evidence="1">Membrane</location>
        <topology evidence="1">Multi-pass membrane protein</topology>
    </subcellularLocation>
</comment>
<evidence type="ECO:0000256" key="10">
    <source>
        <dbReference type="RuleBase" id="RU079119"/>
    </source>
</evidence>
<evidence type="ECO:0000256" key="1">
    <source>
        <dbReference type="ARBA" id="ARBA00004141"/>
    </source>
</evidence>
<evidence type="ECO:0000256" key="11">
    <source>
        <dbReference type="SAM" id="MobiDB-lite"/>
    </source>
</evidence>
<evidence type="ECO:0000313" key="13">
    <source>
        <dbReference type="EMBL" id="ORY02973.1"/>
    </source>
</evidence>
<comment type="domain">
    <text evidence="10">The DHHC domain is required for palmitoyltransferase activity.</text>
</comment>
<dbReference type="GO" id="GO:0019706">
    <property type="term" value="F:protein-cysteine S-palmitoyltransferase activity"/>
    <property type="evidence" value="ECO:0007669"/>
    <property type="project" value="UniProtKB-EC"/>
</dbReference>
<gene>
    <name evidence="13" type="ORF">K493DRAFT_276793</name>
</gene>
<protein>
    <recommendedName>
        <fullName evidence="10">Palmitoyltransferase</fullName>
        <ecNumber evidence="10">2.3.1.225</ecNumber>
    </recommendedName>
</protein>
<dbReference type="FunCoup" id="A0A1Y1YY67">
    <property type="interactions" value="301"/>
</dbReference>
<dbReference type="InterPro" id="IPR001594">
    <property type="entry name" value="Palmitoyltrfase_DHHC"/>
</dbReference>
<keyword evidence="8 10" id="KW-0012">Acyltransferase</keyword>
<evidence type="ECO:0000256" key="5">
    <source>
        <dbReference type="ARBA" id="ARBA00023136"/>
    </source>
</evidence>
<proteinExistence type="inferred from homology"/>
<keyword evidence="7" id="KW-0449">Lipoprotein</keyword>
<feature type="transmembrane region" description="Helical" evidence="10">
    <location>
        <begin position="150"/>
        <end position="174"/>
    </location>
</feature>
<evidence type="ECO:0000256" key="6">
    <source>
        <dbReference type="ARBA" id="ARBA00023139"/>
    </source>
</evidence>
<dbReference type="Pfam" id="PF01529">
    <property type="entry name" value="DHHC"/>
    <property type="match status" value="1"/>
</dbReference>
<accession>A0A1Y1YY67</accession>
<dbReference type="PANTHER" id="PTHR12246">
    <property type="entry name" value="PALMITOYLTRANSFERASE ZDHHC16"/>
    <property type="match status" value="1"/>
</dbReference>
<reference evidence="13 14" key="1">
    <citation type="submission" date="2016-07" db="EMBL/GenBank/DDBJ databases">
        <title>Pervasive Adenine N6-methylation of Active Genes in Fungi.</title>
        <authorList>
            <consortium name="DOE Joint Genome Institute"/>
            <person name="Mondo S.J."/>
            <person name="Dannebaum R.O."/>
            <person name="Kuo R.C."/>
            <person name="Labutti K."/>
            <person name="Haridas S."/>
            <person name="Kuo A."/>
            <person name="Salamov A."/>
            <person name="Ahrendt S.R."/>
            <person name="Lipzen A."/>
            <person name="Sullivan W."/>
            <person name="Andreopoulos W.B."/>
            <person name="Clum A."/>
            <person name="Lindquist E."/>
            <person name="Daum C."/>
            <person name="Ramamoorthy G.K."/>
            <person name="Gryganskyi A."/>
            <person name="Culley D."/>
            <person name="Magnuson J.K."/>
            <person name="James T.Y."/>
            <person name="O'Malley M.A."/>
            <person name="Stajich J.E."/>
            <person name="Spatafora J.W."/>
            <person name="Visel A."/>
            <person name="Grigoriev I.V."/>
        </authorList>
    </citation>
    <scope>NUCLEOTIDE SEQUENCE [LARGE SCALE GENOMIC DNA]</scope>
    <source>
        <strain evidence="13 14">CBS 931.73</strain>
    </source>
</reference>
<keyword evidence="3 10" id="KW-0812">Transmembrane</keyword>
<dbReference type="EMBL" id="MCFE01000051">
    <property type="protein sequence ID" value="ORY02973.1"/>
    <property type="molecule type" value="Genomic_DNA"/>
</dbReference>
<evidence type="ECO:0000256" key="9">
    <source>
        <dbReference type="ARBA" id="ARBA00048048"/>
    </source>
</evidence>
<feature type="transmembrane region" description="Helical" evidence="10">
    <location>
        <begin position="186"/>
        <end position="205"/>
    </location>
</feature>
<comment type="similarity">
    <text evidence="10">Belongs to the DHHC palmitoyltransferase family.</text>
</comment>
<evidence type="ECO:0000256" key="2">
    <source>
        <dbReference type="ARBA" id="ARBA00022679"/>
    </source>
</evidence>
<evidence type="ECO:0000256" key="7">
    <source>
        <dbReference type="ARBA" id="ARBA00023288"/>
    </source>
</evidence>
<name>A0A1Y1YY67_9FUNG</name>
<organism evidence="13 14">
    <name type="scientific">Basidiobolus meristosporus CBS 931.73</name>
    <dbReference type="NCBI Taxonomy" id="1314790"/>
    <lineage>
        <taxon>Eukaryota</taxon>
        <taxon>Fungi</taxon>
        <taxon>Fungi incertae sedis</taxon>
        <taxon>Zoopagomycota</taxon>
        <taxon>Entomophthoromycotina</taxon>
        <taxon>Basidiobolomycetes</taxon>
        <taxon>Basidiobolales</taxon>
        <taxon>Basidiobolaceae</taxon>
        <taxon>Basidiobolus</taxon>
    </lineage>
</organism>
<sequence length="297" mass="32996">MPWKSEAGNWKVTAPFPRLLLNLPAHSQNPEGTEDPAEYPSKIPHNPWQTQPALSEKNEFGEVSTCEAANLEDTASQGPPPSEATKNSPVASRTTVVSEYISSHISPNSRFCNICEVIKPSRCHHCSTCNRCILKMDQINQCVGWGNYKLFYLFILYTSLFCILVVASIIPPLVHRAKSGNTIDTQWGIILAVAAVAGSGTLLLTRYHTKLLLNNQTTIEDLQSTRSGGNNENIYDLGRENNWRAVMGNVWWLWFVPTSNSVGNGLHFPNNCTDDLGMMNNVSLFEPLEPVATQQQH</sequence>
<evidence type="ECO:0000256" key="3">
    <source>
        <dbReference type="ARBA" id="ARBA00022692"/>
    </source>
</evidence>
<feature type="region of interest" description="Disordered" evidence="11">
    <location>
        <begin position="23"/>
        <end position="52"/>
    </location>
</feature>
<evidence type="ECO:0000256" key="8">
    <source>
        <dbReference type="ARBA" id="ARBA00023315"/>
    </source>
</evidence>
<feature type="domain" description="Palmitoyltransferase DHHC" evidence="12">
    <location>
        <begin position="108"/>
        <end position="223"/>
    </location>
</feature>
<feature type="region of interest" description="Disordered" evidence="11">
    <location>
        <begin position="72"/>
        <end position="91"/>
    </location>
</feature>
<keyword evidence="6" id="KW-0564">Palmitate</keyword>
<keyword evidence="2 10" id="KW-0808">Transferase</keyword>
<dbReference type="InterPro" id="IPR039859">
    <property type="entry name" value="PFA4/ZDH16/20/ERF2-like"/>
</dbReference>
<dbReference type="InParanoid" id="A0A1Y1YY67"/>
<dbReference type="AlphaFoldDB" id="A0A1Y1YY67"/>
<dbReference type="GO" id="GO:0016020">
    <property type="term" value="C:membrane"/>
    <property type="evidence" value="ECO:0007669"/>
    <property type="project" value="UniProtKB-SubCell"/>
</dbReference>
<dbReference type="EC" id="2.3.1.225" evidence="10"/>
<keyword evidence="14" id="KW-1185">Reference proteome</keyword>
<comment type="caution">
    <text evidence="13">The sequence shown here is derived from an EMBL/GenBank/DDBJ whole genome shotgun (WGS) entry which is preliminary data.</text>
</comment>
<dbReference type="Proteomes" id="UP000193498">
    <property type="component" value="Unassembled WGS sequence"/>
</dbReference>
<dbReference type="STRING" id="1314790.A0A1Y1YY67"/>
<evidence type="ECO:0000259" key="12">
    <source>
        <dbReference type="Pfam" id="PF01529"/>
    </source>
</evidence>
<keyword evidence="5 10" id="KW-0472">Membrane</keyword>
<dbReference type="OrthoDB" id="9909019at2759"/>
<evidence type="ECO:0000313" key="14">
    <source>
        <dbReference type="Proteomes" id="UP000193498"/>
    </source>
</evidence>
<evidence type="ECO:0000256" key="4">
    <source>
        <dbReference type="ARBA" id="ARBA00022989"/>
    </source>
</evidence>
<keyword evidence="4 10" id="KW-1133">Transmembrane helix</keyword>
<comment type="catalytic activity">
    <reaction evidence="9 10">
        <text>L-cysteinyl-[protein] + hexadecanoyl-CoA = S-hexadecanoyl-L-cysteinyl-[protein] + CoA</text>
        <dbReference type="Rhea" id="RHEA:36683"/>
        <dbReference type="Rhea" id="RHEA-COMP:10131"/>
        <dbReference type="Rhea" id="RHEA-COMP:11032"/>
        <dbReference type="ChEBI" id="CHEBI:29950"/>
        <dbReference type="ChEBI" id="CHEBI:57287"/>
        <dbReference type="ChEBI" id="CHEBI:57379"/>
        <dbReference type="ChEBI" id="CHEBI:74151"/>
        <dbReference type="EC" id="2.3.1.225"/>
    </reaction>
</comment>
<dbReference type="PROSITE" id="PS50216">
    <property type="entry name" value="DHHC"/>
    <property type="match status" value="1"/>
</dbReference>